<gene>
    <name evidence="2" type="ORF">BQ2448_5065</name>
</gene>
<evidence type="ECO:0000313" key="3">
    <source>
        <dbReference type="Proteomes" id="UP000198372"/>
    </source>
</evidence>
<reference evidence="3" key="1">
    <citation type="submission" date="2016-09" db="EMBL/GenBank/DDBJ databases">
        <authorList>
            <person name="Jeantristanb JTB J.-T."/>
            <person name="Ricardo R."/>
        </authorList>
    </citation>
    <scope>NUCLEOTIDE SEQUENCE [LARGE SCALE GENOMIC DNA]</scope>
</reference>
<organism evidence="2 3">
    <name type="scientific">Microbotryum intermedium</name>
    <dbReference type="NCBI Taxonomy" id="269621"/>
    <lineage>
        <taxon>Eukaryota</taxon>
        <taxon>Fungi</taxon>
        <taxon>Dikarya</taxon>
        <taxon>Basidiomycota</taxon>
        <taxon>Pucciniomycotina</taxon>
        <taxon>Microbotryomycetes</taxon>
        <taxon>Microbotryales</taxon>
        <taxon>Microbotryaceae</taxon>
        <taxon>Microbotryum</taxon>
    </lineage>
</organism>
<keyword evidence="1" id="KW-0732">Signal</keyword>
<sequence>MHIRTAVFILFDLVNGNIMGALNAEIKGTVTYCDSAYEMWSHLEKLFRKRGHKCALQRPP</sequence>
<proteinExistence type="predicted"/>
<dbReference type="Proteomes" id="UP000198372">
    <property type="component" value="Unassembled WGS sequence"/>
</dbReference>
<dbReference type="EMBL" id="FMSP01000002">
    <property type="protein sequence ID" value="SCV67454.1"/>
    <property type="molecule type" value="Genomic_DNA"/>
</dbReference>
<feature type="signal peptide" evidence="1">
    <location>
        <begin position="1"/>
        <end position="16"/>
    </location>
</feature>
<name>A0A238F6H9_9BASI</name>
<accession>A0A238F6H9</accession>
<evidence type="ECO:0000256" key="1">
    <source>
        <dbReference type="SAM" id="SignalP"/>
    </source>
</evidence>
<protein>
    <submittedName>
        <fullName evidence="2">BQ2448_5065 protein</fullName>
    </submittedName>
</protein>
<feature type="chain" id="PRO_5013031524" evidence="1">
    <location>
        <begin position="17"/>
        <end position="60"/>
    </location>
</feature>
<evidence type="ECO:0000313" key="2">
    <source>
        <dbReference type="EMBL" id="SCV67454.1"/>
    </source>
</evidence>
<dbReference type="AlphaFoldDB" id="A0A238F6H9"/>
<keyword evidence="3" id="KW-1185">Reference proteome</keyword>